<keyword evidence="2 6" id="KW-0812">Transmembrane</keyword>
<dbReference type="PRINTS" id="PR01490">
    <property type="entry name" value="RTXTOXIND"/>
</dbReference>
<sequence length="429" mass="49892">MPDNSEIQIRSEEVQEILSYIPNWMIRWGNTLVLSLIIGLLLISWFVKYPDTIGAEIIITTLNPPQKIYANTSGQLDAILIEDNEIVEKNQILAIIENTANYEDVLLLKNLIDTLTIDYNNFYFPTNQLPLLFLGDVENDYALFERSYEEYILNKELKPYTNEFLANQISINEAKSRLNILLSQQNINKRELDLKKKDLERSESLYKKGVISTQEYDQKQLDYLQAERAFKNISTSISQLRETINNSQRQLRGTEIKKTQDENKAIKNVVQSYNQLKRSLKNWELKYVLKSSINGKVSFLSFWNENQNVNQDDLVFTIIPEGNHIFIGKIKAGAQNSGKIKIGQKVNIRLVNYPYAEFGMLEGKIKNISLVPDNEGNYLIDVKLPNKLITTYNQEIEFKQEMRGTVEIITEDLRLIERFFYQLKSVFSR</sequence>
<dbReference type="RefSeq" id="WP_255843396.1">
    <property type="nucleotide sequence ID" value="NZ_CP094358.1"/>
</dbReference>
<proteinExistence type="predicted"/>
<keyword evidence="8" id="KW-1185">Reference proteome</keyword>
<dbReference type="EMBL" id="CP094358">
    <property type="protein sequence ID" value="UOB17724.1"/>
    <property type="molecule type" value="Genomic_DNA"/>
</dbReference>
<reference evidence="7" key="1">
    <citation type="submission" date="2022-03" db="EMBL/GenBank/DDBJ databases">
        <title>Description of Abyssus ytuae gen. nov., sp. nov., a novel member of the family Flavobacteriaceae isolated from the sediment of Mariana Trench.</title>
        <authorList>
            <person name="Zhang J."/>
            <person name="Xu X."/>
        </authorList>
    </citation>
    <scope>NUCLEOTIDE SEQUENCE</scope>
    <source>
        <strain evidence="7">MT3330</strain>
    </source>
</reference>
<evidence type="ECO:0000256" key="5">
    <source>
        <dbReference type="SAM" id="Coils"/>
    </source>
</evidence>
<evidence type="ECO:0000313" key="8">
    <source>
        <dbReference type="Proteomes" id="UP000831290"/>
    </source>
</evidence>
<dbReference type="InterPro" id="IPR050739">
    <property type="entry name" value="MFP"/>
</dbReference>
<keyword evidence="4 6" id="KW-0472">Membrane</keyword>
<dbReference type="Proteomes" id="UP000831290">
    <property type="component" value="Chromosome"/>
</dbReference>
<dbReference type="KEGG" id="fbm:MQE35_00150"/>
<keyword evidence="5" id="KW-0175">Coiled coil</keyword>
<protein>
    <submittedName>
        <fullName evidence="7">HlyD family secretion protein</fullName>
    </submittedName>
</protein>
<accession>A0A9E7D3D4</accession>
<evidence type="ECO:0000256" key="6">
    <source>
        <dbReference type="SAM" id="Phobius"/>
    </source>
</evidence>
<evidence type="ECO:0000313" key="7">
    <source>
        <dbReference type="EMBL" id="UOB17724.1"/>
    </source>
</evidence>
<dbReference type="Gene3D" id="2.40.30.170">
    <property type="match status" value="1"/>
</dbReference>
<dbReference type="AlphaFoldDB" id="A0A9E7D3D4"/>
<evidence type="ECO:0000256" key="1">
    <source>
        <dbReference type="ARBA" id="ARBA00004167"/>
    </source>
</evidence>
<dbReference type="PANTHER" id="PTHR30386">
    <property type="entry name" value="MEMBRANE FUSION SUBUNIT OF EMRAB-TOLC MULTIDRUG EFFLUX PUMP"/>
    <property type="match status" value="1"/>
</dbReference>
<dbReference type="Gene3D" id="1.10.287.470">
    <property type="entry name" value="Helix hairpin bin"/>
    <property type="match status" value="1"/>
</dbReference>
<keyword evidence="3 6" id="KW-1133">Transmembrane helix</keyword>
<dbReference type="PANTHER" id="PTHR30386:SF26">
    <property type="entry name" value="TRANSPORT PROTEIN COMB"/>
    <property type="match status" value="1"/>
</dbReference>
<evidence type="ECO:0000256" key="3">
    <source>
        <dbReference type="ARBA" id="ARBA00022989"/>
    </source>
</evidence>
<dbReference type="GO" id="GO:0016020">
    <property type="term" value="C:membrane"/>
    <property type="evidence" value="ECO:0007669"/>
    <property type="project" value="UniProtKB-SubCell"/>
</dbReference>
<evidence type="ECO:0000256" key="2">
    <source>
        <dbReference type="ARBA" id="ARBA00022692"/>
    </source>
</evidence>
<comment type="subcellular location">
    <subcellularLocation>
        <location evidence="1">Membrane</location>
        <topology evidence="1">Single-pass membrane protein</topology>
    </subcellularLocation>
</comment>
<feature type="coiled-coil region" evidence="5">
    <location>
        <begin position="237"/>
        <end position="286"/>
    </location>
</feature>
<gene>
    <name evidence="7" type="ORF">MQE35_00150</name>
</gene>
<evidence type="ECO:0000256" key="4">
    <source>
        <dbReference type="ARBA" id="ARBA00023136"/>
    </source>
</evidence>
<feature type="transmembrane region" description="Helical" evidence="6">
    <location>
        <begin position="28"/>
        <end position="47"/>
    </location>
</feature>
<name>A0A9E7D3D4_9FLAO</name>
<organism evidence="7 8">
    <name type="scientific">Abyssalbus ytuae</name>
    <dbReference type="NCBI Taxonomy" id="2926907"/>
    <lineage>
        <taxon>Bacteria</taxon>
        <taxon>Pseudomonadati</taxon>
        <taxon>Bacteroidota</taxon>
        <taxon>Flavobacteriia</taxon>
        <taxon>Flavobacteriales</taxon>
        <taxon>Flavobacteriaceae</taxon>
        <taxon>Abyssalbus</taxon>
    </lineage>
</organism>